<dbReference type="AlphaFoldDB" id="J3EUT5"/>
<sequence length="40" mass="4334">MSVGTTRTTDARQPSDALGGRVARASSTDPLVGRNRQYQR</sequence>
<feature type="region of interest" description="Disordered" evidence="1">
    <location>
        <begin position="1"/>
        <end position="40"/>
    </location>
</feature>
<organism evidence="2 3">
    <name type="scientific">Halogranum salarium B-1</name>
    <dbReference type="NCBI Taxonomy" id="1210908"/>
    <lineage>
        <taxon>Archaea</taxon>
        <taxon>Methanobacteriati</taxon>
        <taxon>Methanobacteriota</taxon>
        <taxon>Stenosarchaea group</taxon>
        <taxon>Halobacteria</taxon>
        <taxon>Halobacteriales</taxon>
        <taxon>Haloferacaceae</taxon>
    </lineage>
</organism>
<comment type="caution">
    <text evidence="2">The sequence shown here is derived from an EMBL/GenBank/DDBJ whole genome shotgun (WGS) entry which is preliminary data.</text>
</comment>
<dbReference type="Proteomes" id="UP000007813">
    <property type="component" value="Unassembled WGS sequence"/>
</dbReference>
<reference evidence="2 3" key="1">
    <citation type="journal article" date="2012" name="J. Bacteriol.">
        <title>Draft Genome Sequence of the Extremely Halophilic Archaeon Halogranum salarium B-1T.</title>
        <authorList>
            <person name="Kim K.K."/>
            <person name="Lee K.C."/>
            <person name="Lee J.S."/>
        </authorList>
    </citation>
    <scope>NUCLEOTIDE SEQUENCE [LARGE SCALE GENOMIC DNA]</scope>
    <source>
        <strain evidence="2 3">B-1</strain>
    </source>
</reference>
<accession>J3EUT5</accession>
<evidence type="ECO:0000313" key="3">
    <source>
        <dbReference type="Proteomes" id="UP000007813"/>
    </source>
</evidence>
<feature type="compositionally biased region" description="Polar residues" evidence="1">
    <location>
        <begin position="1"/>
        <end position="12"/>
    </location>
</feature>
<evidence type="ECO:0000313" key="2">
    <source>
        <dbReference type="EMBL" id="EJN58197.1"/>
    </source>
</evidence>
<name>J3EUT5_9EURY</name>
<gene>
    <name evidence="2" type="ORF">HSB1_36140</name>
</gene>
<evidence type="ECO:0000256" key="1">
    <source>
        <dbReference type="SAM" id="MobiDB-lite"/>
    </source>
</evidence>
<dbReference type="EMBL" id="ALJD01000009">
    <property type="protein sequence ID" value="EJN58197.1"/>
    <property type="molecule type" value="Genomic_DNA"/>
</dbReference>
<protein>
    <submittedName>
        <fullName evidence="2">Uncharacterized protein</fullName>
    </submittedName>
</protein>
<proteinExistence type="predicted"/>